<comment type="caution">
    <text evidence="1">The sequence shown here is derived from an EMBL/GenBank/DDBJ whole genome shotgun (WGS) entry which is preliminary data.</text>
</comment>
<organism evidence="1 2">
    <name type="scientific">Dallia pectoralis</name>
    <name type="common">Alaska blackfish</name>
    <dbReference type="NCBI Taxonomy" id="75939"/>
    <lineage>
        <taxon>Eukaryota</taxon>
        <taxon>Metazoa</taxon>
        <taxon>Chordata</taxon>
        <taxon>Craniata</taxon>
        <taxon>Vertebrata</taxon>
        <taxon>Euteleostomi</taxon>
        <taxon>Actinopterygii</taxon>
        <taxon>Neopterygii</taxon>
        <taxon>Teleostei</taxon>
        <taxon>Protacanthopterygii</taxon>
        <taxon>Esociformes</taxon>
        <taxon>Umbridae</taxon>
        <taxon>Dallia</taxon>
    </lineage>
</organism>
<keyword evidence="2" id="KW-1185">Reference proteome</keyword>
<evidence type="ECO:0000313" key="1">
    <source>
        <dbReference type="EMBL" id="KAJ8003295.1"/>
    </source>
</evidence>
<dbReference type="Proteomes" id="UP001157502">
    <property type="component" value="Chromosome 13"/>
</dbReference>
<sequence>MTGDHGTTTDTQNAHCDDNRHDIPNVTVHVMSDKGLQTFRGDSTDKYSVQDWIALIRTHVRKHGISVNDQAEEIMSHLMGKARDVVKIALRSDPEIDVKQKPQFIYDILLQYFSDASSCLPLADFYATLPRHKENPVDYWIRLNKAADRALEGLHRQGKQAQDMSGEITLMFVKHCPDPELSYTLKCKPIHEWTSRDVQLRIDDYQRELRASGGVTGAAQLKSHIAAVTSEQSSPPSASLAVSEQYHGPSPLSCLQA</sequence>
<gene>
    <name evidence="1" type="ORF">DPEC_G00167940</name>
</gene>
<protein>
    <submittedName>
        <fullName evidence="1">Uncharacterized protein</fullName>
    </submittedName>
</protein>
<dbReference type="EMBL" id="CM055740">
    <property type="protein sequence ID" value="KAJ8003295.1"/>
    <property type="molecule type" value="Genomic_DNA"/>
</dbReference>
<proteinExistence type="predicted"/>
<evidence type="ECO:0000313" key="2">
    <source>
        <dbReference type="Proteomes" id="UP001157502"/>
    </source>
</evidence>
<name>A0ACC2GIJ9_DALPE</name>
<accession>A0ACC2GIJ9</accession>
<reference evidence="1" key="1">
    <citation type="submission" date="2021-05" db="EMBL/GenBank/DDBJ databases">
        <authorList>
            <person name="Pan Q."/>
            <person name="Jouanno E."/>
            <person name="Zahm M."/>
            <person name="Klopp C."/>
            <person name="Cabau C."/>
            <person name="Louis A."/>
            <person name="Berthelot C."/>
            <person name="Parey E."/>
            <person name="Roest Crollius H."/>
            <person name="Montfort J."/>
            <person name="Robinson-Rechavi M."/>
            <person name="Bouchez O."/>
            <person name="Lampietro C."/>
            <person name="Lopez Roques C."/>
            <person name="Donnadieu C."/>
            <person name="Postlethwait J."/>
            <person name="Bobe J."/>
            <person name="Dillon D."/>
            <person name="Chandos A."/>
            <person name="von Hippel F."/>
            <person name="Guiguen Y."/>
        </authorList>
    </citation>
    <scope>NUCLEOTIDE SEQUENCE</scope>
    <source>
        <strain evidence="1">YG-Jan2019</strain>
    </source>
</reference>